<dbReference type="Proteomes" id="UP000095751">
    <property type="component" value="Unassembled WGS sequence"/>
</dbReference>
<sequence length="228" mass="24888">MANNVPPYPLAGQHLGALQLNTTVQQDVVTGATGLIVALQSDREQTNETLLELNSELADELGDIVDSQFKVSVLRVDVANAEAMDTIVRNRQQEVAVELVHAQERFALGKQFVSAQLDQFLTQKGAPAALSASGRNLYSMLQLVLVDFVNHPDMVTRQVRARRISRANGNHRVGPTIDWLRAKGVIESEGTGNTLKSGLTRAFARTLFLQPRFGIDAELNDTDDDAAV</sequence>
<evidence type="ECO:0000313" key="1">
    <source>
        <dbReference type="EMBL" id="OEU08488.1"/>
    </source>
</evidence>
<organism evidence="1 2">
    <name type="scientific">Fragilariopsis cylindrus CCMP1102</name>
    <dbReference type="NCBI Taxonomy" id="635003"/>
    <lineage>
        <taxon>Eukaryota</taxon>
        <taxon>Sar</taxon>
        <taxon>Stramenopiles</taxon>
        <taxon>Ochrophyta</taxon>
        <taxon>Bacillariophyta</taxon>
        <taxon>Bacillariophyceae</taxon>
        <taxon>Bacillariophycidae</taxon>
        <taxon>Bacillariales</taxon>
        <taxon>Bacillariaceae</taxon>
        <taxon>Fragilariopsis</taxon>
    </lineage>
</organism>
<name>A0A1E7ER80_9STRA</name>
<evidence type="ECO:0000313" key="2">
    <source>
        <dbReference type="Proteomes" id="UP000095751"/>
    </source>
</evidence>
<proteinExistence type="predicted"/>
<dbReference type="KEGG" id="fcy:FRACYDRAFT_249895"/>
<reference evidence="1 2" key="1">
    <citation type="submission" date="2016-09" db="EMBL/GenBank/DDBJ databases">
        <title>Extensive genetic diversity and differential bi-allelic expression allows diatom success in the polar Southern Ocean.</title>
        <authorList>
            <consortium name="DOE Joint Genome Institute"/>
            <person name="Mock T."/>
            <person name="Otillar R.P."/>
            <person name="Strauss J."/>
            <person name="Dupont C."/>
            <person name="Frickenhaus S."/>
            <person name="Maumus F."/>
            <person name="Mcmullan M."/>
            <person name="Sanges R."/>
            <person name="Schmutz J."/>
            <person name="Toseland A."/>
            <person name="Valas R."/>
            <person name="Veluchamy A."/>
            <person name="Ward B.J."/>
            <person name="Allen A."/>
            <person name="Barry K."/>
            <person name="Falciatore A."/>
            <person name="Ferrante M."/>
            <person name="Fortunato A.E."/>
            <person name="Gloeckner G."/>
            <person name="Gruber A."/>
            <person name="Hipkin R."/>
            <person name="Janech M."/>
            <person name="Kroth P."/>
            <person name="Leese F."/>
            <person name="Lindquist E."/>
            <person name="Lyon B.R."/>
            <person name="Martin J."/>
            <person name="Mayer C."/>
            <person name="Parker M."/>
            <person name="Quesneville H."/>
            <person name="Raymond J."/>
            <person name="Uhlig C."/>
            <person name="Valentin K.U."/>
            <person name="Worden A.Z."/>
            <person name="Armbrust E.V."/>
            <person name="Bowler C."/>
            <person name="Green B."/>
            <person name="Moulton V."/>
            <person name="Van Oosterhout C."/>
            <person name="Grigoriev I."/>
        </authorList>
    </citation>
    <scope>NUCLEOTIDE SEQUENCE [LARGE SCALE GENOMIC DNA]</scope>
    <source>
        <strain evidence="1 2">CCMP1102</strain>
    </source>
</reference>
<protein>
    <submittedName>
        <fullName evidence="1">Uncharacterized protein</fullName>
    </submittedName>
</protein>
<keyword evidence="2" id="KW-1185">Reference proteome</keyword>
<gene>
    <name evidence="1" type="ORF">FRACYDRAFT_249895</name>
</gene>
<dbReference type="AlphaFoldDB" id="A0A1E7ER80"/>
<accession>A0A1E7ER80</accession>
<dbReference type="InParanoid" id="A0A1E7ER80"/>
<dbReference type="EMBL" id="KV784380">
    <property type="protein sequence ID" value="OEU08488.1"/>
    <property type="molecule type" value="Genomic_DNA"/>
</dbReference>